<sequence length="74" mass="8676">MEIDRVISNDPKAHAKNMAKVLHELQEHLREDVQKMDDLRAKGLFETAIEVLGGLENAMNNYRTEFEREWSEPH</sequence>
<name>A0ABY4C6Y0_9BACT</name>
<dbReference type="RefSeq" id="WP_243536808.1">
    <property type="nucleotide sequence ID" value="NZ_CP093442.1"/>
</dbReference>
<dbReference type="Proteomes" id="UP000830116">
    <property type="component" value="Chromosome"/>
</dbReference>
<dbReference type="EMBL" id="CP093442">
    <property type="protein sequence ID" value="UOF00648.1"/>
    <property type="molecule type" value="Genomic_DNA"/>
</dbReference>
<reference evidence="1" key="1">
    <citation type="submission" date="2022-03" db="EMBL/GenBank/DDBJ databases">
        <title>Genome Identification and Characterization of new species Bdellovibrio reynosense LBG001 sp. nov. from a Mexico soil sample.</title>
        <authorList>
            <person name="Camilli A."/>
            <person name="Ajao Y."/>
            <person name="Guo X."/>
        </authorList>
    </citation>
    <scope>NUCLEOTIDE SEQUENCE</scope>
    <source>
        <strain evidence="1">LBG001</strain>
    </source>
</reference>
<keyword evidence="2" id="KW-1185">Reference proteome</keyword>
<evidence type="ECO:0000313" key="1">
    <source>
        <dbReference type="EMBL" id="UOF00648.1"/>
    </source>
</evidence>
<gene>
    <name evidence="1" type="ORF">MNR06_13170</name>
</gene>
<accession>A0ABY4C6Y0</accession>
<proteinExistence type="predicted"/>
<evidence type="ECO:0000313" key="2">
    <source>
        <dbReference type="Proteomes" id="UP000830116"/>
    </source>
</evidence>
<protein>
    <submittedName>
        <fullName evidence="1">Uncharacterized protein</fullName>
    </submittedName>
</protein>
<organism evidence="1 2">
    <name type="scientific">Bdellovibrio reynosensis</name>
    <dbReference type="NCBI Taxonomy" id="2835041"/>
    <lineage>
        <taxon>Bacteria</taxon>
        <taxon>Pseudomonadati</taxon>
        <taxon>Bdellovibrionota</taxon>
        <taxon>Bdellovibrionia</taxon>
        <taxon>Bdellovibrionales</taxon>
        <taxon>Pseudobdellovibrionaceae</taxon>
        <taxon>Bdellovibrio</taxon>
    </lineage>
</organism>